<reference evidence="8" key="1">
    <citation type="submission" date="2017-11" db="EMBL/GenBank/DDBJ databases">
        <authorList>
            <person name="Blom J."/>
        </authorList>
    </citation>
    <scope>NUCLEOTIDE SEQUENCE [LARGE SCALE GENOMIC DNA]</scope>
</reference>
<name>A0A193SSF2_9PSED</name>
<dbReference type="SMART" id="SM00382">
    <property type="entry name" value="AAA"/>
    <property type="match status" value="1"/>
</dbReference>
<dbReference type="InterPro" id="IPR027417">
    <property type="entry name" value="P-loop_NTPase"/>
</dbReference>
<dbReference type="CDD" id="cd03224">
    <property type="entry name" value="ABC_TM1139_LivF_branched"/>
    <property type="match status" value="1"/>
</dbReference>
<dbReference type="SUPFAM" id="SSF52540">
    <property type="entry name" value="P-loop containing nucleoside triphosphate hydrolases"/>
    <property type="match status" value="1"/>
</dbReference>
<evidence type="ECO:0000259" key="6">
    <source>
        <dbReference type="PROSITE" id="PS50893"/>
    </source>
</evidence>
<dbReference type="InterPro" id="IPR052156">
    <property type="entry name" value="BCAA_Transport_ATP-bd_LivF"/>
</dbReference>
<evidence type="ECO:0000256" key="3">
    <source>
        <dbReference type="ARBA" id="ARBA00022741"/>
    </source>
</evidence>
<evidence type="ECO:0000313" key="8">
    <source>
        <dbReference type="Proteomes" id="UP000239025"/>
    </source>
</evidence>
<dbReference type="PANTHER" id="PTHR43820:SF8">
    <property type="entry name" value="ABC TRANSPORTER SUBSTRATE-BINDING PROTEIN"/>
    <property type="match status" value="1"/>
</dbReference>
<dbReference type="Proteomes" id="UP000239025">
    <property type="component" value="Chromosome 1"/>
</dbReference>
<evidence type="ECO:0000256" key="1">
    <source>
        <dbReference type="ARBA" id="ARBA00005417"/>
    </source>
</evidence>
<dbReference type="GO" id="GO:0015807">
    <property type="term" value="P:L-amino acid transport"/>
    <property type="evidence" value="ECO:0007669"/>
    <property type="project" value="TreeGrafter"/>
</dbReference>
<dbReference type="GO" id="GO:0005524">
    <property type="term" value="F:ATP binding"/>
    <property type="evidence" value="ECO:0007669"/>
    <property type="project" value="UniProtKB-KW"/>
</dbReference>
<keyword evidence="4 7" id="KW-0067">ATP-binding</keyword>
<keyword evidence="5" id="KW-0029">Amino-acid transport</keyword>
<proteinExistence type="inferred from homology"/>
<dbReference type="InterPro" id="IPR003439">
    <property type="entry name" value="ABC_transporter-like_ATP-bd"/>
</dbReference>
<accession>A0A193SSF2</accession>
<feature type="domain" description="ABC transporter" evidence="6">
    <location>
        <begin position="9"/>
        <end position="240"/>
    </location>
</feature>
<evidence type="ECO:0000256" key="5">
    <source>
        <dbReference type="ARBA" id="ARBA00022970"/>
    </source>
</evidence>
<dbReference type="InterPro" id="IPR003593">
    <property type="entry name" value="AAA+_ATPase"/>
</dbReference>
<dbReference type="InterPro" id="IPR017871">
    <property type="entry name" value="ABC_transporter-like_CS"/>
</dbReference>
<evidence type="ECO:0000256" key="4">
    <source>
        <dbReference type="ARBA" id="ARBA00022840"/>
    </source>
</evidence>
<gene>
    <name evidence="7" type="ORF">PL963_03755</name>
</gene>
<dbReference type="PROSITE" id="PS00211">
    <property type="entry name" value="ABC_TRANSPORTER_1"/>
    <property type="match status" value="1"/>
</dbReference>
<protein>
    <submittedName>
        <fullName evidence="7">ABC transporter ATP-binding protein</fullName>
    </submittedName>
</protein>
<dbReference type="RefSeq" id="WP_065350323.1">
    <property type="nucleotide sequence ID" value="NZ_LT222319.1"/>
</dbReference>
<comment type="similarity">
    <text evidence="1">Belongs to the ABC transporter superfamily.</text>
</comment>
<keyword evidence="8" id="KW-1185">Reference proteome</keyword>
<dbReference type="PROSITE" id="PS50893">
    <property type="entry name" value="ABC_TRANSPORTER_2"/>
    <property type="match status" value="1"/>
</dbReference>
<dbReference type="EMBL" id="LT963395">
    <property type="protein sequence ID" value="SOS21842.1"/>
    <property type="molecule type" value="Genomic_DNA"/>
</dbReference>
<sequence length="254" mass="28215">MTLSSADVLHINDLHAGYGLLEILHGVDLTVRQGEFVTLLGPNGAGKSTLLKSLFGMTTYRGGSIRWREREMTGQKPKGFLAQGIAYVPQGRCNFPLMTVDENLDLAGAVFRDADSKTDRQYVFDLFPVLYQRRHQHAGNLSGGEQQLLEMAMAVLRRPRILLVDEPSVGLSPQAITLVFEELKRLHEGGRTILLIEQNTRKAMEFAERAVVLRLGKVIWDSPVRDLSHAQLGELFMTGLPVTHPDTRLTAASL</sequence>
<keyword evidence="3" id="KW-0547">Nucleotide-binding</keyword>
<evidence type="ECO:0000256" key="2">
    <source>
        <dbReference type="ARBA" id="ARBA00022448"/>
    </source>
</evidence>
<dbReference type="Gene3D" id="3.40.50.300">
    <property type="entry name" value="P-loop containing nucleotide triphosphate hydrolases"/>
    <property type="match status" value="1"/>
</dbReference>
<evidence type="ECO:0000313" key="7">
    <source>
        <dbReference type="EMBL" id="SOS21842.1"/>
    </source>
</evidence>
<dbReference type="GO" id="GO:0015658">
    <property type="term" value="F:branched-chain amino acid transmembrane transporter activity"/>
    <property type="evidence" value="ECO:0007669"/>
    <property type="project" value="TreeGrafter"/>
</dbReference>
<organism evidence="7 8">
    <name type="scientific">Pseudomonas cerasi</name>
    <dbReference type="NCBI Taxonomy" id="1583341"/>
    <lineage>
        <taxon>Bacteria</taxon>
        <taxon>Pseudomonadati</taxon>
        <taxon>Pseudomonadota</taxon>
        <taxon>Gammaproteobacteria</taxon>
        <taxon>Pseudomonadales</taxon>
        <taxon>Pseudomonadaceae</taxon>
        <taxon>Pseudomonas</taxon>
    </lineage>
</organism>
<dbReference type="PANTHER" id="PTHR43820">
    <property type="entry name" value="HIGH-AFFINITY BRANCHED-CHAIN AMINO ACID TRANSPORT ATP-BINDING PROTEIN LIVF"/>
    <property type="match status" value="1"/>
</dbReference>
<keyword evidence="2" id="KW-0813">Transport</keyword>
<dbReference type="Pfam" id="PF00005">
    <property type="entry name" value="ABC_tran"/>
    <property type="match status" value="1"/>
</dbReference>
<dbReference type="GO" id="GO:0016887">
    <property type="term" value="F:ATP hydrolysis activity"/>
    <property type="evidence" value="ECO:0007669"/>
    <property type="project" value="InterPro"/>
</dbReference>
<dbReference type="AlphaFoldDB" id="A0A193SSF2"/>